<protein>
    <submittedName>
        <fullName evidence="2">NikA, BACTERIAL CONJUGATION, RELAXASE, DNA</fullName>
    </submittedName>
</protein>
<sequence length="153" mass="17271">MSDTPSTFQTERPASDGDARQTDGASVVRRREYRTHRVSFRISDSDFQIFCQLSERGGFHSLSGFLRYLAYCAVRAAGGDMTDEIPEGVLRVFKRTYDYDTETLAAAVKLVEEGRVAVPEEKPTVEDEIGGMFRELSDEGAERMFPGDVNWRK</sequence>
<evidence type="ECO:0000313" key="2">
    <source>
        <dbReference type="EMBL" id="DAE21205.1"/>
    </source>
</evidence>
<reference evidence="2" key="1">
    <citation type="journal article" date="2021" name="Proc. Natl. Acad. Sci. U.S.A.">
        <title>A Catalog of Tens of Thousands of Viruses from Human Metagenomes Reveals Hidden Associations with Chronic Diseases.</title>
        <authorList>
            <person name="Tisza M.J."/>
            <person name="Buck C.B."/>
        </authorList>
    </citation>
    <scope>NUCLEOTIDE SEQUENCE</scope>
    <source>
        <strain evidence="2">Ct6oU4</strain>
    </source>
</reference>
<evidence type="ECO:0000256" key="1">
    <source>
        <dbReference type="SAM" id="MobiDB-lite"/>
    </source>
</evidence>
<name>A0A8S5QR51_9CAUD</name>
<feature type="region of interest" description="Disordered" evidence="1">
    <location>
        <begin position="1"/>
        <end position="26"/>
    </location>
</feature>
<dbReference type="EMBL" id="BK015709">
    <property type="protein sequence ID" value="DAE21205.1"/>
    <property type="molecule type" value="Genomic_DNA"/>
</dbReference>
<organism evidence="2">
    <name type="scientific">Siphoviridae sp. ct6oU4</name>
    <dbReference type="NCBI Taxonomy" id="2826299"/>
    <lineage>
        <taxon>Viruses</taxon>
        <taxon>Duplodnaviria</taxon>
        <taxon>Heunggongvirae</taxon>
        <taxon>Uroviricota</taxon>
        <taxon>Caudoviricetes</taxon>
    </lineage>
</organism>
<proteinExistence type="predicted"/>
<feature type="compositionally biased region" description="Polar residues" evidence="1">
    <location>
        <begin position="1"/>
        <end position="12"/>
    </location>
</feature>
<accession>A0A8S5QR51</accession>